<evidence type="ECO:0000313" key="2">
    <source>
        <dbReference type="EMBL" id="QID06533.1"/>
    </source>
</evidence>
<dbReference type="EMBL" id="MN175499">
    <property type="protein sequence ID" value="QID06533.1"/>
    <property type="molecule type" value="Genomic_DNA"/>
</dbReference>
<dbReference type="GO" id="GO:0051260">
    <property type="term" value="P:protein homooligomerization"/>
    <property type="evidence" value="ECO:0007669"/>
    <property type="project" value="InterPro"/>
</dbReference>
<reference evidence="2" key="1">
    <citation type="submission" date="2019-07" db="EMBL/GenBank/DDBJ databases">
        <title>The discovery of a new lineage B mimivirus raises questions about particles surface fibrils.</title>
        <authorList>
            <person name="Silva L.K.S."/>
            <person name="Rodrigues R.A.L."/>
            <person name="Andrade A.C.S.P."/>
            <person name="Hikida H."/>
            <person name="Andreani J."/>
            <person name="Levasseur A."/>
            <person name="La Scola B."/>
            <person name="Abrahao J.S."/>
        </authorList>
    </citation>
    <scope>NUCLEOTIDE SEQUENCE</scope>
    <source>
        <strain evidence="2">B60</strain>
    </source>
</reference>
<dbReference type="InterPro" id="IPR011333">
    <property type="entry name" value="SKP1/BTB/POZ_sf"/>
</dbReference>
<dbReference type="Pfam" id="PF02214">
    <property type="entry name" value="BTB_2"/>
    <property type="match status" value="1"/>
</dbReference>
<sequence>MNEIITIITDGQTYQTTRKTLQKSNYLTKKICENTIKLNMSSKNFDVILNYLRYNTLPEDISDVENDLKVCEIICDENIDPKNIVNINVGGKIFNVDKEFLKSKLEYFVKFFHYNEKHDPDYTNILIDRCFNKFQKMINHLENPWKYSFTEEIKNELDYYMSNVDTEVEEFMDIDNFSYFQLGCHKYNNKSASWQLICLNSFSIFDELNFPNDKNFYRRNSTLVSYLGSGNKYVVIQFYPDVNYKSVKSGFLDVGRLNGFIGNKIFIRNLLLKNIAVIDYENHMMAILYDPPLYNSDIGCGVELHLPLNIKIKSVKSYGYKDIDVHHDGFGFIESTISDKYTINNLNDSLIVEFNVSNIIQHNTSKYPHLFSDKFDVGVSKTDVEKNPYSIIDYDDGEYNTFIFSILDIKKRSDMIISHIELFTEDKLVGGNKLIGVSKVIQDEDNYRINKLYNDTLGLKCLLSNFDNITFKIYLIKPISGKVYINYTYHCFKPRNSFYEYYGLPSNNTNISNIMKGTSIFKTNS</sequence>
<organism evidence="2">
    <name type="scientific">Borely moumouvirus</name>
    <dbReference type="NCBI Taxonomy" id="2712067"/>
    <lineage>
        <taxon>Viruses</taxon>
        <taxon>Varidnaviria</taxon>
        <taxon>Bamfordvirae</taxon>
        <taxon>Nucleocytoviricota</taxon>
        <taxon>Megaviricetes</taxon>
        <taxon>Imitervirales</taxon>
        <taxon>Mimiviridae</taxon>
        <taxon>Megamimivirinae</taxon>
        <taxon>Moumouvirus</taxon>
    </lineage>
</organism>
<evidence type="ECO:0000259" key="1">
    <source>
        <dbReference type="Pfam" id="PF02214"/>
    </source>
</evidence>
<dbReference type="SUPFAM" id="SSF54695">
    <property type="entry name" value="POZ domain"/>
    <property type="match status" value="2"/>
</dbReference>
<name>A0A6G6ADL4_9VIRU</name>
<dbReference type="Gene3D" id="3.30.710.10">
    <property type="entry name" value="Potassium Channel Kv1.1, Chain A"/>
    <property type="match status" value="1"/>
</dbReference>
<dbReference type="InterPro" id="IPR003131">
    <property type="entry name" value="T1-type_BTB"/>
</dbReference>
<feature type="domain" description="Potassium channel tetramerisation-type BTB" evidence="1">
    <location>
        <begin position="85"/>
        <end position="161"/>
    </location>
</feature>
<protein>
    <submittedName>
        <fullName evidence="2">Putative BTB-POZ domain-containing protein</fullName>
    </submittedName>
</protein>
<proteinExistence type="predicted"/>
<accession>A0A6G6ADL4</accession>